<dbReference type="PANTHER" id="PTHR10272">
    <property type="entry name" value="PLATELET-ACTIVATING FACTOR ACETYLHYDROLASE"/>
    <property type="match status" value="1"/>
</dbReference>
<organism evidence="6 7">
    <name type="scientific">Niveomyces insectorum RCEF 264</name>
    <dbReference type="NCBI Taxonomy" id="1081102"/>
    <lineage>
        <taxon>Eukaryota</taxon>
        <taxon>Fungi</taxon>
        <taxon>Dikarya</taxon>
        <taxon>Ascomycota</taxon>
        <taxon>Pezizomycotina</taxon>
        <taxon>Sordariomycetes</taxon>
        <taxon>Hypocreomycetidae</taxon>
        <taxon>Hypocreales</taxon>
        <taxon>Cordycipitaceae</taxon>
        <taxon>Niveomyces</taxon>
    </lineage>
</organism>
<evidence type="ECO:0000256" key="4">
    <source>
        <dbReference type="ARBA" id="ARBA00023098"/>
    </source>
</evidence>
<dbReference type="GO" id="GO:0003847">
    <property type="term" value="F:1-alkyl-2-acetylglycerophosphocholine esterase activity"/>
    <property type="evidence" value="ECO:0007669"/>
    <property type="project" value="UniProtKB-EC"/>
</dbReference>
<dbReference type="AlphaFoldDB" id="A0A167XB40"/>
<comment type="caution">
    <text evidence="6">The sequence shown here is derived from an EMBL/GenBank/DDBJ whole genome shotgun (WGS) entry which is preliminary data.</text>
</comment>
<sequence length="325" mass="34431">MLFYPHALIGAAAKIPIGKPSAVLSFSPVVLPAAGRRRVDLSMRVSAPATGTGLPIVLLSHGHGASNWLSSQEGYTPLADFWAGHGFAVIQPTHLSSKTLNFPLDADSIRELFLESRVQDMTTILDHLDTIEEAVPLLKGRLDRTRVAVAGHSLGGLTASVLLGAVNTDPRDGVTTRSAEKRIKAGVVLGGTGLAGADLSDNGKAMVPFYNVDFAGMTTPALVVWGDEDVSPHLTVRGADWHADSYKLAPGPKASFSVKGGLHGFGGISGWDAAETRDGSPERLAAVQRMTWAYLRSQLYEGETAWEEACKALKDLPELGSVESK</sequence>
<evidence type="ECO:0000313" key="7">
    <source>
        <dbReference type="Proteomes" id="UP000076874"/>
    </source>
</evidence>
<dbReference type="PANTHER" id="PTHR10272:SF0">
    <property type="entry name" value="PLATELET-ACTIVATING FACTOR ACETYLHYDROLASE"/>
    <property type="match status" value="1"/>
</dbReference>
<dbReference type="SUPFAM" id="SSF53474">
    <property type="entry name" value="alpha/beta-Hydrolases"/>
    <property type="match status" value="1"/>
</dbReference>
<dbReference type="EC" id="3.1.1.47" evidence="1"/>
<keyword evidence="4" id="KW-0443">Lipid metabolism</keyword>
<dbReference type="EMBL" id="AZHD01000004">
    <property type="protein sequence ID" value="OAA64749.1"/>
    <property type="molecule type" value="Genomic_DNA"/>
</dbReference>
<gene>
    <name evidence="6" type="ORF">SPI_03396</name>
</gene>
<proteinExistence type="predicted"/>
<reference evidence="6 7" key="1">
    <citation type="journal article" date="2016" name="Genome Biol. Evol.">
        <title>Divergent and convergent evolution of fungal pathogenicity.</title>
        <authorList>
            <person name="Shang Y."/>
            <person name="Xiao G."/>
            <person name="Zheng P."/>
            <person name="Cen K."/>
            <person name="Zhan S."/>
            <person name="Wang C."/>
        </authorList>
    </citation>
    <scope>NUCLEOTIDE SEQUENCE [LARGE SCALE GENOMIC DNA]</scope>
    <source>
        <strain evidence="6 7">RCEF 264</strain>
    </source>
</reference>
<evidence type="ECO:0000259" key="5">
    <source>
        <dbReference type="Pfam" id="PF12697"/>
    </source>
</evidence>
<dbReference type="Pfam" id="PF12697">
    <property type="entry name" value="Abhydrolase_6"/>
    <property type="match status" value="1"/>
</dbReference>
<evidence type="ECO:0000256" key="1">
    <source>
        <dbReference type="ARBA" id="ARBA00013201"/>
    </source>
</evidence>
<keyword evidence="3" id="KW-0442">Lipid degradation</keyword>
<evidence type="ECO:0000256" key="2">
    <source>
        <dbReference type="ARBA" id="ARBA00022801"/>
    </source>
</evidence>
<accession>A0A167XB40</accession>
<dbReference type="STRING" id="1081102.A0A167XB40"/>
<dbReference type="Gene3D" id="3.40.50.1820">
    <property type="entry name" value="alpha/beta hydrolase"/>
    <property type="match status" value="1"/>
</dbReference>
<protein>
    <recommendedName>
        <fullName evidence="1">1-alkyl-2-acetylglycerophosphocholine esterase</fullName>
        <ecNumber evidence="1">3.1.1.47</ecNumber>
    </recommendedName>
</protein>
<name>A0A167XB40_9HYPO</name>
<dbReference type="InterPro" id="IPR000073">
    <property type="entry name" value="AB_hydrolase_1"/>
</dbReference>
<keyword evidence="7" id="KW-1185">Reference proteome</keyword>
<dbReference type="OrthoDB" id="2363873at2759"/>
<evidence type="ECO:0000313" key="6">
    <source>
        <dbReference type="EMBL" id="OAA64749.1"/>
    </source>
</evidence>
<feature type="domain" description="AB hydrolase-1" evidence="5">
    <location>
        <begin position="57"/>
        <end position="242"/>
    </location>
</feature>
<dbReference type="InterPro" id="IPR029058">
    <property type="entry name" value="AB_hydrolase_fold"/>
</dbReference>
<evidence type="ECO:0000256" key="3">
    <source>
        <dbReference type="ARBA" id="ARBA00022963"/>
    </source>
</evidence>
<dbReference type="Proteomes" id="UP000076874">
    <property type="component" value="Unassembled WGS sequence"/>
</dbReference>
<keyword evidence="2" id="KW-0378">Hydrolase</keyword>
<dbReference type="GO" id="GO:0016042">
    <property type="term" value="P:lipid catabolic process"/>
    <property type="evidence" value="ECO:0007669"/>
    <property type="project" value="UniProtKB-KW"/>
</dbReference>